<name>A0ABZ1BMD1_9FIRM</name>
<accession>A0ABZ1BMD1</accession>
<evidence type="ECO:0000256" key="2">
    <source>
        <dbReference type="SAM" id="MobiDB-lite"/>
    </source>
</evidence>
<organism evidence="4 5">
    <name type="scientific">Geochorda subterranea</name>
    <dbReference type="NCBI Taxonomy" id="3109564"/>
    <lineage>
        <taxon>Bacteria</taxon>
        <taxon>Bacillati</taxon>
        <taxon>Bacillota</taxon>
        <taxon>Limnochordia</taxon>
        <taxon>Limnochordales</taxon>
        <taxon>Geochordaceae</taxon>
        <taxon>Geochorda</taxon>
    </lineage>
</organism>
<evidence type="ECO:0000313" key="4">
    <source>
        <dbReference type="EMBL" id="WRP13974.1"/>
    </source>
</evidence>
<feature type="region of interest" description="Disordered" evidence="2">
    <location>
        <begin position="615"/>
        <end position="636"/>
    </location>
</feature>
<dbReference type="RefSeq" id="WP_324668247.1">
    <property type="nucleotide sequence ID" value="NZ_CP141614.1"/>
</dbReference>
<sequence length="636" mass="67281">MGTDAVEDVAQAPGSPRPTLLAVRGGRVEVIPGDPDGPRPVVEPGGHVKVWVNGALLQRSRLVEPTDTVVAEPDATEPRLSLAVRVSDDAMKAYLTVERSAGRRYQLVDAPPTLQLRVQARPVEEVPAPLPTAESVNKALEQAQVRFGVKAEAIEQAVTDPPPTPILVAEGQPPVPPRDGRFTICFEERQAPALDPEAERIDLFERGAVTWVEPGAVLARIEPPQEGVPGMDVRGRPVAVPRARPVTLKAGKGCRLTDDGTQIVATEPGRPHLSGQTLAVLPVYEVKGDAAVGAGHIRFAGDVHVRGDVLEGLEVQAGGEVRVGGLVSHARVTAGGSVSVGRTIISSKVEAGGHAAALNDVLPVLAPLSTQVQSLVEAARELRRQVAERAGEGDGSRSYPAGLPVSEGELLKRLIERKFWELPRLARRLAALGERIDTLRAGARRLAERTAQVLVGAGPLRVTLREMEEVAAELRQLMDLLEGFSTQEADIVAYSIQNAHLEASGRIVIRGSGAFNSTLLAGRGLDARRGVIRGGMVTVAEGDVLARELGGPTGVPTTVVVARRGKVLATLVYPRVTVSIGGQKHVFRDPARALRAYLDAEGKLCVEHFKVHPDAGPLADAPGSDERPASDAGAAR</sequence>
<dbReference type="PANTHER" id="PTHR38032:SF1">
    <property type="entry name" value="RNA-BINDING PROTEIN KHPB N-TERMINAL DOMAIN-CONTAINING PROTEIN"/>
    <property type="match status" value="1"/>
</dbReference>
<feature type="region of interest" description="Disordered" evidence="2">
    <location>
        <begin position="1"/>
        <end position="20"/>
    </location>
</feature>
<dbReference type="EMBL" id="CP141614">
    <property type="protein sequence ID" value="WRP13974.1"/>
    <property type="molecule type" value="Genomic_DNA"/>
</dbReference>
<evidence type="ECO:0000259" key="3">
    <source>
        <dbReference type="Pfam" id="PF20250"/>
    </source>
</evidence>
<evidence type="ECO:0000313" key="5">
    <source>
        <dbReference type="Proteomes" id="UP001333102"/>
    </source>
</evidence>
<dbReference type="Proteomes" id="UP001333102">
    <property type="component" value="Chromosome"/>
</dbReference>
<dbReference type="Pfam" id="PF20250">
    <property type="entry name" value="FapA_N"/>
    <property type="match status" value="1"/>
</dbReference>
<dbReference type="InterPro" id="IPR046866">
    <property type="entry name" value="FapA_N"/>
</dbReference>
<proteinExistence type="predicted"/>
<reference evidence="5" key="1">
    <citation type="submission" date="2023-12" db="EMBL/GenBank/DDBJ databases">
        <title>Novel isolates from deep terrestrial aquifers shed light on the physiology and ecology of the class Limnochordia.</title>
        <authorList>
            <person name="Karnachuk O.V."/>
            <person name="Lukina A.P."/>
            <person name="Avakyan M.R."/>
            <person name="Kadnikov V."/>
            <person name="Begmatov S."/>
            <person name="Beletsky A.V."/>
            <person name="Mardanov A.V."/>
            <person name="Ravin N.V."/>
        </authorList>
    </citation>
    <scope>NUCLEOTIDE SEQUENCE [LARGE SCALE GENOMIC DNA]</scope>
    <source>
        <strain evidence="5">LN</strain>
    </source>
</reference>
<evidence type="ECO:0000256" key="1">
    <source>
        <dbReference type="SAM" id="Coils"/>
    </source>
</evidence>
<dbReference type="InterPro" id="IPR046865">
    <property type="entry name" value="FapA_b_solenoid"/>
</dbReference>
<keyword evidence="1" id="KW-0175">Coiled coil</keyword>
<feature type="coiled-coil region" evidence="1">
    <location>
        <begin position="460"/>
        <end position="487"/>
    </location>
</feature>
<gene>
    <name evidence="4" type="ORF">VLY81_11135</name>
</gene>
<dbReference type="PANTHER" id="PTHR38032">
    <property type="entry name" value="POLYMERASE-RELATED"/>
    <property type="match status" value="1"/>
</dbReference>
<protein>
    <submittedName>
        <fullName evidence="4">FapA family protein</fullName>
    </submittedName>
</protein>
<keyword evidence="5" id="KW-1185">Reference proteome</keyword>
<dbReference type="InterPro" id="IPR005646">
    <property type="entry name" value="FapA"/>
</dbReference>
<feature type="domain" description="Flagellar Assembly Protein A N-terminal region" evidence="3">
    <location>
        <begin position="83"/>
        <end position="274"/>
    </location>
</feature>
<dbReference type="Pfam" id="PF03961">
    <property type="entry name" value="FapA"/>
    <property type="match status" value="1"/>
</dbReference>